<dbReference type="VEuPathDB" id="FungiDB:VP01_10570g1"/>
<proteinExistence type="predicted"/>
<dbReference type="OrthoDB" id="2685291at2759"/>
<name>A0A0L6VVD8_9BASI</name>
<dbReference type="Proteomes" id="UP000037035">
    <property type="component" value="Unassembled WGS sequence"/>
</dbReference>
<organism evidence="2 3">
    <name type="scientific">Puccinia sorghi</name>
    <dbReference type="NCBI Taxonomy" id="27349"/>
    <lineage>
        <taxon>Eukaryota</taxon>
        <taxon>Fungi</taxon>
        <taxon>Dikarya</taxon>
        <taxon>Basidiomycota</taxon>
        <taxon>Pucciniomycotina</taxon>
        <taxon>Pucciniomycetes</taxon>
        <taxon>Pucciniales</taxon>
        <taxon>Pucciniaceae</taxon>
        <taxon>Puccinia</taxon>
    </lineage>
</organism>
<reference evidence="2 3" key="1">
    <citation type="submission" date="2015-08" db="EMBL/GenBank/DDBJ databases">
        <title>Next Generation Sequencing and Analysis of the Genome of Puccinia sorghi L Schw, the Causal Agent of Maize Common Rust.</title>
        <authorList>
            <person name="Rochi L."/>
            <person name="Burguener G."/>
            <person name="Darino M."/>
            <person name="Turjanski A."/>
            <person name="Kreff E."/>
            <person name="Dieguez M.J."/>
            <person name="Sacco F."/>
        </authorList>
    </citation>
    <scope>NUCLEOTIDE SEQUENCE [LARGE SCALE GENOMIC DNA]</scope>
    <source>
        <strain evidence="2 3">RO10H11247</strain>
    </source>
</reference>
<evidence type="ECO:0000313" key="3">
    <source>
        <dbReference type="Proteomes" id="UP000037035"/>
    </source>
</evidence>
<accession>A0A0L6VVD8</accession>
<keyword evidence="3" id="KW-1185">Reference proteome</keyword>
<dbReference type="EMBL" id="LAVV01000633">
    <property type="protein sequence ID" value="KNZ64190.1"/>
    <property type="molecule type" value="Genomic_DNA"/>
</dbReference>
<dbReference type="InterPro" id="IPR013103">
    <property type="entry name" value="RVT_2"/>
</dbReference>
<sequence length="75" mass="8624">MCLMFAIDKKLPIRQFDVKSAFLYAPLKEELYIKTPEGSKQKSLFLRLKKSLYGLKRAPANCVRIPLCARCACKE</sequence>
<feature type="non-terminal residue" evidence="2">
    <location>
        <position position="75"/>
    </location>
</feature>
<evidence type="ECO:0000259" key="1">
    <source>
        <dbReference type="Pfam" id="PF07727"/>
    </source>
</evidence>
<dbReference type="Pfam" id="PF07727">
    <property type="entry name" value="RVT_2"/>
    <property type="match status" value="1"/>
</dbReference>
<comment type="caution">
    <text evidence="2">The sequence shown here is derived from an EMBL/GenBank/DDBJ whole genome shotgun (WGS) entry which is preliminary data.</text>
</comment>
<gene>
    <name evidence="2" type="ORF">VP01_10570g1</name>
</gene>
<feature type="domain" description="Reverse transcriptase Ty1/copia-type" evidence="1">
    <location>
        <begin position="3"/>
        <end position="60"/>
    </location>
</feature>
<evidence type="ECO:0000313" key="2">
    <source>
        <dbReference type="EMBL" id="KNZ64190.1"/>
    </source>
</evidence>
<protein>
    <recommendedName>
        <fullName evidence="1">Reverse transcriptase Ty1/copia-type domain-containing protein</fullName>
    </recommendedName>
</protein>
<dbReference type="AlphaFoldDB" id="A0A0L6VVD8"/>